<evidence type="ECO:0000256" key="3">
    <source>
        <dbReference type="SAM" id="SignalP"/>
    </source>
</evidence>
<keyword evidence="2" id="KW-0472">Membrane</keyword>
<feature type="region of interest" description="Disordered" evidence="1">
    <location>
        <begin position="137"/>
        <end position="200"/>
    </location>
</feature>
<feature type="transmembrane region" description="Helical" evidence="2">
    <location>
        <begin position="206"/>
        <end position="230"/>
    </location>
</feature>
<reference evidence="4 5" key="1">
    <citation type="journal article" date="2017" name="Genome Announc.">
        <title>Genome sequence of the saprophytic ascomycete Epicoccum nigrum ICMP 19927 strain isolated from New Zealand.</title>
        <authorList>
            <person name="Fokin M."/>
            <person name="Fleetwood D."/>
            <person name="Weir B.S."/>
            <person name="Villas-Boas S.G."/>
        </authorList>
    </citation>
    <scope>NUCLEOTIDE SEQUENCE [LARGE SCALE GENOMIC DNA]</scope>
    <source>
        <strain evidence="4 5">ICMP 19927</strain>
    </source>
</reference>
<feature type="chain" id="PRO_5013390925" description="Mid2 domain-containing protein" evidence="3">
    <location>
        <begin position="18"/>
        <end position="307"/>
    </location>
</feature>
<evidence type="ECO:0000256" key="1">
    <source>
        <dbReference type="SAM" id="MobiDB-lite"/>
    </source>
</evidence>
<dbReference type="STRING" id="105696.A0A1Y2M901"/>
<dbReference type="EMBL" id="KZ107839">
    <property type="protein sequence ID" value="OSS52492.1"/>
    <property type="molecule type" value="Genomic_DNA"/>
</dbReference>
<evidence type="ECO:0000313" key="4">
    <source>
        <dbReference type="EMBL" id="OSS52492.1"/>
    </source>
</evidence>
<feature type="signal peptide" evidence="3">
    <location>
        <begin position="1"/>
        <end position="17"/>
    </location>
</feature>
<proteinExistence type="predicted"/>
<evidence type="ECO:0000256" key="2">
    <source>
        <dbReference type="SAM" id="Phobius"/>
    </source>
</evidence>
<organism evidence="4 5">
    <name type="scientific">Epicoccum nigrum</name>
    <name type="common">Soil fungus</name>
    <name type="synonym">Epicoccum purpurascens</name>
    <dbReference type="NCBI Taxonomy" id="105696"/>
    <lineage>
        <taxon>Eukaryota</taxon>
        <taxon>Fungi</taxon>
        <taxon>Dikarya</taxon>
        <taxon>Ascomycota</taxon>
        <taxon>Pezizomycotina</taxon>
        <taxon>Dothideomycetes</taxon>
        <taxon>Pleosporomycetidae</taxon>
        <taxon>Pleosporales</taxon>
        <taxon>Pleosporineae</taxon>
        <taxon>Didymellaceae</taxon>
        <taxon>Epicoccum</taxon>
    </lineage>
</organism>
<keyword evidence="2" id="KW-1133">Transmembrane helix</keyword>
<keyword evidence="2" id="KW-0812">Transmembrane</keyword>
<dbReference type="InParanoid" id="A0A1Y2M901"/>
<accession>A0A1Y2M901</accession>
<sequence length="307" mass="31696">MFLIYCLFIFSIATTSAATTCGYKDGDPNNPRTADPGWACRVDTALGLWGFCPETVISARDCGLAGVCVDSHSCTAGCGRLTDRADITTFSCGQSESCSTALLINGPDQSYEYIACGAKAQTDRLLPIPTVAETTATSSSSTSVTSSSLSSPALRSTGSVVETSSMPTSSSSSTVYSLITTSPSGPTPSSSSLTSASSSSPSSINLGAVVGGAIGGLIVICLTILGIVLIRRKHGAKLQATSPLSYGNHGRNDFADDAPLHAHELGDTKKKHHWDGNHGPIELYSGHHINTEPVELSGGMGIPRGFK</sequence>
<keyword evidence="5" id="KW-1185">Reference proteome</keyword>
<gene>
    <name evidence="4" type="ORF">B5807_02450</name>
</gene>
<protein>
    <recommendedName>
        <fullName evidence="6">Mid2 domain-containing protein</fullName>
    </recommendedName>
</protein>
<evidence type="ECO:0000313" key="5">
    <source>
        <dbReference type="Proteomes" id="UP000193240"/>
    </source>
</evidence>
<keyword evidence="3" id="KW-0732">Signal</keyword>
<name>A0A1Y2M901_EPING</name>
<dbReference type="OMA" id="GICETEI"/>
<dbReference type="AlphaFoldDB" id="A0A1Y2M901"/>
<evidence type="ECO:0008006" key="6">
    <source>
        <dbReference type="Google" id="ProtNLM"/>
    </source>
</evidence>
<dbReference type="Proteomes" id="UP000193240">
    <property type="component" value="Unassembled WGS sequence"/>
</dbReference>